<dbReference type="PANTHER" id="PTHR30535">
    <property type="entry name" value="VITAMIN B12-BINDING PROTEIN"/>
    <property type="match status" value="1"/>
</dbReference>
<gene>
    <name evidence="2" type="ORF">CRECT_0696</name>
</gene>
<dbReference type="EMBL" id="CP012543">
    <property type="protein sequence ID" value="QCD46381.1"/>
    <property type="molecule type" value="Genomic_DNA"/>
</dbReference>
<accession>A0A6G5QL49</accession>
<sequence>MFKKILFLAAMAVILQARVVLDSDGKEVQVPDVIERATPMIGAFVQVSAMLGNEDRIISGATRLPPLMEKIFPKIRTSGNQSGILGSSVETLIASKTQVVFGPVGMMFDENAKKQLEAASIAVVKVDKMSNVKEIQDSFSKIAQIWGGQSVQRAKEFNAYFDENVKFASERTAKIEPKKRVLVLNFNSGNFSTISSSDIGAEYIKIAGGINLSSEISKEDFKISKALNEEQVIIFNPDVIITNSRSSKEQIAKNPSFTQLKAVRQGQIFVVPSGVYLWSVRSAEGALYPLWLAKVLYPENFTELNLEDEVKKFYLKFYRYELSDEELRGILNPGL</sequence>
<organism evidence="2 3">
    <name type="scientific">Campylobacter rectus</name>
    <name type="common">Wolinella recta</name>
    <dbReference type="NCBI Taxonomy" id="203"/>
    <lineage>
        <taxon>Bacteria</taxon>
        <taxon>Pseudomonadati</taxon>
        <taxon>Campylobacterota</taxon>
        <taxon>Epsilonproteobacteria</taxon>
        <taxon>Campylobacterales</taxon>
        <taxon>Campylobacteraceae</taxon>
        <taxon>Campylobacter</taxon>
    </lineage>
</organism>
<evidence type="ECO:0000313" key="3">
    <source>
        <dbReference type="Proteomes" id="UP000502377"/>
    </source>
</evidence>
<dbReference type="InterPro" id="IPR050902">
    <property type="entry name" value="ABC_Transporter_SBP"/>
</dbReference>
<protein>
    <submittedName>
        <fullName evidence="2">ABC transporter, periplasmic substrate-binding protein</fullName>
    </submittedName>
</protein>
<dbReference type="PROSITE" id="PS50983">
    <property type="entry name" value="FE_B12_PBP"/>
    <property type="match status" value="1"/>
</dbReference>
<reference evidence="2 3" key="1">
    <citation type="submission" date="2016-07" db="EMBL/GenBank/DDBJ databases">
        <title>Comparative genomics of the Campylobacter concisus group.</title>
        <authorList>
            <person name="Miller W.G."/>
            <person name="Yee E."/>
            <person name="Chapman M.H."/>
            <person name="Huynh S."/>
            <person name="Bono J.L."/>
            <person name="On S.L.W."/>
            <person name="StLeger J."/>
            <person name="Foster G."/>
            <person name="Parker C.T."/>
        </authorList>
    </citation>
    <scope>NUCLEOTIDE SEQUENCE [LARGE SCALE GENOMIC DNA]</scope>
    <source>
        <strain evidence="2 3">ATCC 33238</strain>
    </source>
</reference>
<dbReference type="Pfam" id="PF01497">
    <property type="entry name" value="Peripla_BP_2"/>
    <property type="match status" value="1"/>
</dbReference>
<name>A0A6G5QL49_CAMRE</name>
<dbReference type="PANTHER" id="PTHR30535:SF34">
    <property type="entry name" value="MOLYBDATE-BINDING PROTEIN MOLA"/>
    <property type="match status" value="1"/>
</dbReference>
<evidence type="ECO:0000313" key="2">
    <source>
        <dbReference type="EMBL" id="QCD46381.1"/>
    </source>
</evidence>
<dbReference type="Gene3D" id="3.40.50.1980">
    <property type="entry name" value="Nitrogenase molybdenum iron protein domain"/>
    <property type="match status" value="2"/>
</dbReference>
<dbReference type="KEGG" id="crx:CRECT_0696"/>
<dbReference type="SUPFAM" id="SSF53807">
    <property type="entry name" value="Helical backbone' metal receptor"/>
    <property type="match status" value="1"/>
</dbReference>
<dbReference type="RefSeq" id="WP_004320768.1">
    <property type="nucleotide sequence ID" value="NZ_CP012543.1"/>
</dbReference>
<feature type="domain" description="Fe/B12 periplasmic-binding" evidence="1">
    <location>
        <begin position="36"/>
        <end position="300"/>
    </location>
</feature>
<dbReference type="AlphaFoldDB" id="A0A6G5QL49"/>
<dbReference type="InterPro" id="IPR002491">
    <property type="entry name" value="ABC_transptr_periplasmic_BD"/>
</dbReference>
<proteinExistence type="predicted"/>
<evidence type="ECO:0000259" key="1">
    <source>
        <dbReference type="PROSITE" id="PS50983"/>
    </source>
</evidence>
<dbReference type="Proteomes" id="UP000502377">
    <property type="component" value="Chromosome"/>
</dbReference>